<organism evidence="3 4">
    <name type="scientific">Megamonas hypermegale</name>
    <dbReference type="NCBI Taxonomy" id="158847"/>
    <lineage>
        <taxon>Bacteria</taxon>
        <taxon>Bacillati</taxon>
        <taxon>Bacillota</taxon>
        <taxon>Negativicutes</taxon>
        <taxon>Selenomonadales</taxon>
        <taxon>Selenomonadaceae</taxon>
        <taxon>Megamonas</taxon>
    </lineage>
</organism>
<dbReference type="PANTHER" id="PTHR43513">
    <property type="entry name" value="DIHYDROOROTATE DEHYDROGENASE B (NAD(+)), ELECTRON TRANSFER SUBUNIT"/>
    <property type="match status" value="1"/>
</dbReference>
<dbReference type="CDD" id="cd06219">
    <property type="entry name" value="DHOD_e_trans_like1"/>
    <property type="match status" value="1"/>
</dbReference>
<evidence type="ECO:0000313" key="3">
    <source>
        <dbReference type="EMBL" id="HJF85111.1"/>
    </source>
</evidence>
<evidence type="ECO:0000259" key="2">
    <source>
        <dbReference type="PROSITE" id="PS51384"/>
    </source>
</evidence>
<dbReference type="EMBL" id="DYVR01000153">
    <property type="protein sequence ID" value="HJF85111.1"/>
    <property type="molecule type" value="Genomic_DNA"/>
</dbReference>
<protein>
    <submittedName>
        <fullName evidence="3">Sulfide/dihydroorotate dehydrogenase-like FAD/NAD-binding protein</fullName>
    </submittedName>
</protein>
<evidence type="ECO:0000256" key="1">
    <source>
        <dbReference type="PIRSR" id="PIRSR006816-2"/>
    </source>
</evidence>
<dbReference type="Pfam" id="PF00175">
    <property type="entry name" value="NAD_binding_1"/>
    <property type="match status" value="1"/>
</dbReference>
<dbReference type="GO" id="GO:0046872">
    <property type="term" value="F:metal ion binding"/>
    <property type="evidence" value="ECO:0007669"/>
    <property type="project" value="UniProtKB-KW"/>
</dbReference>
<feature type="domain" description="FAD-binding FR-type" evidence="2">
    <location>
        <begin position="1"/>
        <end position="95"/>
    </location>
</feature>
<dbReference type="NCBIfam" id="NF004862">
    <property type="entry name" value="PRK06222.1"/>
    <property type="match status" value="1"/>
</dbReference>
<accession>A0A921L9L4</accession>
<dbReference type="PROSITE" id="PS51384">
    <property type="entry name" value="FAD_FR"/>
    <property type="match status" value="1"/>
</dbReference>
<dbReference type="AlphaFoldDB" id="A0A921L9L4"/>
<keyword evidence="1" id="KW-0001">2Fe-2S</keyword>
<dbReference type="InterPro" id="IPR050353">
    <property type="entry name" value="PyrK_electron_transfer"/>
</dbReference>
<dbReference type="SUPFAM" id="SSF63380">
    <property type="entry name" value="Riboflavin synthase domain-like"/>
    <property type="match status" value="1"/>
</dbReference>
<feature type="binding site" evidence="1">
    <location>
        <position position="238"/>
    </location>
    <ligand>
        <name>[2Fe-2S] cluster</name>
        <dbReference type="ChEBI" id="CHEBI:190135"/>
    </ligand>
</feature>
<dbReference type="GO" id="GO:0050660">
    <property type="term" value="F:flavin adenine dinucleotide binding"/>
    <property type="evidence" value="ECO:0007669"/>
    <property type="project" value="InterPro"/>
</dbReference>
<dbReference type="InterPro" id="IPR012165">
    <property type="entry name" value="Cyt_c3_hydrogenase_gsu"/>
</dbReference>
<dbReference type="Pfam" id="PF10418">
    <property type="entry name" value="DHODB_Fe-S_bind"/>
    <property type="match status" value="1"/>
</dbReference>
<evidence type="ECO:0000313" key="4">
    <source>
        <dbReference type="Proteomes" id="UP000780768"/>
    </source>
</evidence>
<dbReference type="GO" id="GO:0006221">
    <property type="term" value="P:pyrimidine nucleotide biosynthetic process"/>
    <property type="evidence" value="ECO:0007669"/>
    <property type="project" value="InterPro"/>
</dbReference>
<reference evidence="3" key="2">
    <citation type="submission" date="2021-09" db="EMBL/GenBank/DDBJ databases">
        <authorList>
            <person name="Gilroy R."/>
        </authorList>
    </citation>
    <scope>NUCLEOTIDE SEQUENCE</scope>
    <source>
        <strain evidence="3">7318</strain>
    </source>
</reference>
<dbReference type="GO" id="GO:0016491">
    <property type="term" value="F:oxidoreductase activity"/>
    <property type="evidence" value="ECO:0007669"/>
    <property type="project" value="InterPro"/>
</dbReference>
<reference evidence="3" key="1">
    <citation type="journal article" date="2021" name="PeerJ">
        <title>Extensive microbial diversity within the chicken gut microbiome revealed by metagenomics and culture.</title>
        <authorList>
            <person name="Gilroy R."/>
            <person name="Ravi A."/>
            <person name="Getino M."/>
            <person name="Pursley I."/>
            <person name="Horton D.L."/>
            <person name="Alikhan N.F."/>
            <person name="Baker D."/>
            <person name="Gharbi K."/>
            <person name="Hall N."/>
            <person name="Watson M."/>
            <person name="Adriaenssens E.M."/>
            <person name="Foster-Nyarko E."/>
            <person name="Jarju S."/>
            <person name="Secka A."/>
            <person name="Antonio M."/>
            <person name="Oren A."/>
            <person name="Chaudhuri R.R."/>
            <person name="La Ragione R."/>
            <person name="Hildebrand F."/>
            <person name="Pallen M.J."/>
        </authorList>
    </citation>
    <scope>NUCLEOTIDE SEQUENCE</scope>
    <source>
        <strain evidence="3">7318</strain>
    </source>
</reference>
<feature type="binding site" evidence="1">
    <location>
        <position position="223"/>
    </location>
    <ligand>
        <name>[2Fe-2S] cluster</name>
        <dbReference type="ChEBI" id="CHEBI:190135"/>
    </ligand>
</feature>
<proteinExistence type="predicted"/>
<gene>
    <name evidence="3" type="ORF">K8V65_05585</name>
</gene>
<dbReference type="Gene3D" id="3.40.50.80">
    <property type="entry name" value="Nucleotide-binding domain of ferredoxin-NADP reductase (FNR) module"/>
    <property type="match status" value="1"/>
</dbReference>
<dbReference type="GO" id="GO:0051537">
    <property type="term" value="F:2 iron, 2 sulfur cluster binding"/>
    <property type="evidence" value="ECO:0007669"/>
    <property type="project" value="UniProtKB-KW"/>
</dbReference>
<dbReference type="Gene3D" id="2.40.30.10">
    <property type="entry name" value="Translation factors"/>
    <property type="match status" value="1"/>
</dbReference>
<feature type="binding site" evidence="1">
    <location>
        <position position="226"/>
    </location>
    <ligand>
        <name>[2Fe-2S] cluster</name>
        <dbReference type="ChEBI" id="CHEBI:190135"/>
    </ligand>
</feature>
<dbReference type="InterPro" id="IPR019480">
    <property type="entry name" value="Dihydroorotate_DH_Fe-S-bd"/>
</dbReference>
<dbReference type="InterPro" id="IPR017938">
    <property type="entry name" value="Riboflavin_synthase-like_b-brl"/>
</dbReference>
<comment type="cofactor">
    <cofactor evidence="1">
        <name>[2Fe-2S] cluster</name>
        <dbReference type="ChEBI" id="CHEBI:190135"/>
    </cofactor>
    <text evidence="1">Binds 1 [2Fe-2S] cluster per subunit.</text>
</comment>
<dbReference type="PANTHER" id="PTHR43513:SF3">
    <property type="entry name" value="DIHYDROOROTATE DEHYDROGENASE B (NAD(+)), ELECTRON TRANSFER SUBUNIT-RELATED"/>
    <property type="match status" value="1"/>
</dbReference>
<dbReference type="Proteomes" id="UP000780768">
    <property type="component" value="Unassembled WGS sequence"/>
</dbReference>
<name>A0A921L9L4_9FIRM</name>
<sequence length="285" mass="31283">MYKILKRKVLHENILQFTIEAPFIAKKAQPGQFVVLRVNEYGERVPLTIADFDRENGTIDIIFMVVGASTMLLSQLNEDDSILDLVGPLGKKTDIRPNLGTVVCVGGGIGVAPIYPIARGMKEAGNHVITIMGAKNKDILILKDEMEKVSDEVIVTTDDGSFGIKGFVTTALQQLIDKGTDISEVVAIGPVIMMKTVADTTRPYKIKTIVSLNPIMVDGTGMCGGCRVQVGDKIKFACVDGPEFDAHLVDFTNLMERQRMYRPQEAQEKDHVCRLNAQVEAMEGK</sequence>
<keyword evidence="1" id="KW-0408">Iron</keyword>
<dbReference type="PIRSF" id="PIRSF006816">
    <property type="entry name" value="Cyc3_hyd_g"/>
    <property type="match status" value="1"/>
</dbReference>
<comment type="caution">
    <text evidence="3">The sequence shown here is derived from an EMBL/GenBank/DDBJ whole genome shotgun (WGS) entry which is preliminary data.</text>
</comment>
<keyword evidence="1" id="KW-0411">Iron-sulfur</keyword>
<dbReference type="InterPro" id="IPR017927">
    <property type="entry name" value="FAD-bd_FR_type"/>
</dbReference>
<dbReference type="InterPro" id="IPR001433">
    <property type="entry name" value="OxRdtase_FAD/NAD-bd"/>
</dbReference>
<dbReference type="InterPro" id="IPR039261">
    <property type="entry name" value="FNR_nucleotide-bd"/>
</dbReference>
<keyword evidence="1" id="KW-0479">Metal-binding</keyword>
<dbReference type="SUPFAM" id="SSF52343">
    <property type="entry name" value="Ferredoxin reductase-like, C-terminal NADP-linked domain"/>
    <property type="match status" value="1"/>
</dbReference>